<accession>D8J5Q0</accession>
<dbReference type="OrthoDB" id="381311at2157"/>
<dbReference type="HOGENOM" id="CLU_3020841_0_0_2"/>
<evidence type="ECO:0000313" key="4">
    <source>
        <dbReference type="Proteomes" id="UP000011645"/>
    </source>
</evidence>
<evidence type="ECO:0000313" key="3">
    <source>
        <dbReference type="Proteomes" id="UP000000390"/>
    </source>
</evidence>
<dbReference type="PATRIC" id="fig|795797.18.peg.316"/>
<gene>
    <name evidence="1" type="ordered locus">HacjB3_01565</name>
    <name evidence="2" type="ORF">C497_17757</name>
</gene>
<dbReference type="STRING" id="795797.HacjB3_01565"/>
<dbReference type="EMBL" id="CP002062">
    <property type="protein sequence ID" value="ADJ13706.1"/>
    <property type="molecule type" value="Genomic_DNA"/>
</dbReference>
<dbReference type="Proteomes" id="UP000011645">
    <property type="component" value="Unassembled WGS sequence"/>
</dbReference>
<evidence type="ECO:0000313" key="1">
    <source>
        <dbReference type="EMBL" id="ADJ13706.1"/>
    </source>
</evidence>
<dbReference type="RefSeq" id="WP_008418637.1">
    <property type="nucleotide sequence ID" value="NC_014297.1"/>
</dbReference>
<sequence>MSPKSLPDRVTESRRILEEAATTHDITTGQMVDLQESIEFLRRLETSFPGGRGDD</sequence>
<keyword evidence="4" id="KW-1185">Reference proteome</keyword>
<dbReference type="EMBL" id="AOHV01000042">
    <property type="protein sequence ID" value="ELY34247.1"/>
    <property type="molecule type" value="Genomic_DNA"/>
</dbReference>
<dbReference type="Proteomes" id="UP000000390">
    <property type="component" value="Chromosome"/>
</dbReference>
<proteinExistence type="predicted"/>
<organism evidence="1 3">
    <name type="scientific">Halalkalicoccus jeotgali (strain DSM 18796 / CECT 7217 / JCM 14584 / KCTC 4019 / B3)</name>
    <dbReference type="NCBI Taxonomy" id="795797"/>
    <lineage>
        <taxon>Archaea</taxon>
        <taxon>Methanobacteriati</taxon>
        <taxon>Methanobacteriota</taxon>
        <taxon>Stenosarchaea group</taxon>
        <taxon>Halobacteria</taxon>
        <taxon>Halobacteriales</taxon>
        <taxon>Halococcaceae</taxon>
        <taxon>Halalkalicoccus</taxon>
    </lineage>
</organism>
<reference evidence="2 4" key="2">
    <citation type="journal article" date="2014" name="PLoS Genet.">
        <title>Phylogenetically driven sequencing of extremely halophilic archaea reveals strategies for static and dynamic osmo-response.</title>
        <authorList>
            <person name="Becker E.A."/>
            <person name="Seitzer P.M."/>
            <person name="Tritt A."/>
            <person name="Larsen D."/>
            <person name="Krusor M."/>
            <person name="Yao A.I."/>
            <person name="Wu D."/>
            <person name="Madern D."/>
            <person name="Eisen J.A."/>
            <person name="Darling A.E."/>
            <person name="Facciotti M.T."/>
        </authorList>
    </citation>
    <scope>NUCLEOTIDE SEQUENCE [LARGE SCALE GENOMIC DNA]</scope>
    <source>
        <strain evidence="2">B3</strain>
        <strain evidence="4">DSM 18796 / CECT 7217 / JCM 14584 / KCTC 4019 / B3</strain>
    </source>
</reference>
<name>D8J5Q0_HALJB</name>
<reference evidence="1 3" key="1">
    <citation type="journal article" date="2010" name="J. Bacteriol.">
        <title>Complete genome sequence of Halalkalicoccus jeotgali B3(T), an extremely halophilic archaeon.</title>
        <authorList>
            <person name="Roh S.W."/>
            <person name="Nam Y.D."/>
            <person name="Nam S.H."/>
            <person name="Choi S.H."/>
            <person name="Park H.S."/>
            <person name="Bae J.W."/>
        </authorList>
    </citation>
    <scope>NUCLEOTIDE SEQUENCE [LARGE SCALE GENOMIC DNA]</scope>
    <source>
        <strain evidence="1">B3</strain>
        <strain evidence="3">DSM 18796 / CECT 7217 / JCM 14584 / KCTC 4019 / B3</strain>
    </source>
</reference>
<dbReference type="GeneID" id="54763632"/>
<dbReference type="AlphaFoldDB" id="D8J5Q0"/>
<evidence type="ECO:0000313" key="2">
    <source>
        <dbReference type="EMBL" id="ELY34247.1"/>
    </source>
</evidence>
<dbReference type="KEGG" id="hje:HacjB3_01565"/>
<protein>
    <submittedName>
        <fullName evidence="1">Uncharacterized protein</fullName>
    </submittedName>
</protein>